<dbReference type="AlphaFoldDB" id="A0A6C0D6W2"/>
<feature type="region of interest" description="Disordered" evidence="1">
    <location>
        <begin position="22"/>
        <end position="52"/>
    </location>
</feature>
<protein>
    <submittedName>
        <fullName evidence="2">Uncharacterized protein</fullName>
    </submittedName>
</protein>
<sequence length="143" mass="16387">MKSRTRKYKHRGGQLSENIVRARSRLRSTSPNQRRYREGTMGRRSNSSGSTLSLESLASNISDDGTFKVGDKYFSLVENPETGRKDLFVWDSLNNTWVIDQNSKVGAPRSRSSSISSNEGLGFFGGRRLRHKRTRKNKFSKYY</sequence>
<name>A0A6C0D6W2_9ZZZZ</name>
<proteinExistence type="predicted"/>
<organism evidence="2">
    <name type="scientific">viral metagenome</name>
    <dbReference type="NCBI Taxonomy" id="1070528"/>
    <lineage>
        <taxon>unclassified sequences</taxon>
        <taxon>metagenomes</taxon>
        <taxon>organismal metagenomes</taxon>
    </lineage>
</organism>
<reference evidence="2" key="1">
    <citation type="journal article" date="2020" name="Nature">
        <title>Giant virus diversity and host interactions through global metagenomics.</title>
        <authorList>
            <person name="Schulz F."/>
            <person name="Roux S."/>
            <person name="Paez-Espino D."/>
            <person name="Jungbluth S."/>
            <person name="Walsh D.A."/>
            <person name="Denef V.J."/>
            <person name="McMahon K.D."/>
            <person name="Konstantinidis K.T."/>
            <person name="Eloe-Fadrosh E.A."/>
            <person name="Kyrpides N.C."/>
            <person name="Woyke T."/>
        </authorList>
    </citation>
    <scope>NUCLEOTIDE SEQUENCE</scope>
    <source>
        <strain evidence="2">GVMAG-M-3300023174-129</strain>
    </source>
</reference>
<evidence type="ECO:0000256" key="1">
    <source>
        <dbReference type="SAM" id="MobiDB-lite"/>
    </source>
</evidence>
<accession>A0A6C0D6W2</accession>
<dbReference type="EMBL" id="MN739547">
    <property type="protein sequence ID" value="QHT12508.1"/>
    <property type="molecule type" value="Genomic_DNA"/>
</dbReference>
<evidence type="ECO:0000313" key="2">
    <source>
        <dbReference type="EMBL" id="QHT12508.1"/>
    </source>
</evidence>